<organism evidence="4 5">
    <name type="scientific">Parasponia andersonii</name>
    <name type="common">Sponia andersonii</name>
    <dbReference type="NCBI Taxonomy" id="3476"/>
    <lineage>
        <taxon>Eukaryota</taxon>
        <taxon>Viridiplantae</taxon>
        <taxon>Streptophyta</taxon>
        <taxon>Embryophyta</taxon>
        <taxon>Tracheophyta</taxon>
        <taxon>Spermatophyta</taxon>
        <taxon>Magnoliopsida</taxon>
        <taxon>eudicotyledons</taxon>
        <taxon>Gunneridae</taxon>
        <taxon>Pentapetalae</taxon>
        <taxon>rosids</taxon>
        <taxon>fabids</taxon>
        <taxon>Rosales</taxon>
        <taxon>Cannabaceae</taxon>
        <taxon>Parasponia</taxon>
    </lineage>
</organism>
<dbReference type="AlphaFoldDB" id="A0A2P5DSM0"/>
<dbReference type="InterPro" id="IPR032675">
    <property type="entry name" value="LRR_dom_sf"/>
</dbReference>
<feature type="domain" description="Disease resistance protein winged helix" evidence="2">
    <location>
        <begin position="1"/>
        <end position="39"/>
    </location>
</feature>
<evidence type="ECO:0000313" key="5">
    <source>
        <dbReference type="Proteomes" id="UP000237105"/>
    </source>
</evidence>
<evidence type="ECO:0000313" key="4">
    <source>
        <dbReference type="EMBL" id="PON76287.1"/>
    </source>
</evidence>
<evidence type="ECO:0000259" key="3">
    <source>
        <dbReference type="Pfam" id="PF23598"/>
    </source>
</evidence>
<gene>
    <name evidence="4" type="ORF">PanWU01x14_037050</name>
</gene>
<dbReference type="STRING" id="3476.A0A2P5DSM0"/>
<keyword evidence="5" id="KW-1185">Reference proteome</keyword>
<protein>
    <submittedName>
        <fullName evidence="4">LRR domain containing protein</fullName>
    </submittedName>
</protein>
<name>A0A2P5DSM0_PARAD</name>
<dbReference type="InterPro" id="IPR055414">
    <property type="entry name" value="LRR_R13L4/SHOC2-like"/>
</dbReference>
<dbReference type="OrthoDB" id="598235at2759"/>
<sequence>MAERYMDDLVRRSLLQVFEDHSQGSPKALRMHDLLRHLVVRISQEKKFCAVYNGGKAWEERRLYQSLIQRNYEEEDQTRKAIEKLKKQIELLSLVTFNENEVLRIDNGNFGVSSPLSNPLNLLTTLALGGKLERLPCWFDRSDRYLKNFKALHLHWSSLTDEDFLSRIGKLANLVELVLRNAYEGYKLLFLEGFEKLRCLSLFYFPELNEIVIEKGVMPALGYFHIFHCEELKRPPSGVEHLHCLRELHLAWVSNELIERVCEGGSDRSMVKHIRHIWHQGTFPEYLS</sequence>
<dbReference type="EMBL" id="JXTB01000019">
    <property type="protein sequence ID" value="PON76287.1"/>
    <property type="molecule type" value="Genomic_DNA"/>
</dbReference>
<dbReference type="Gene3D" id="3.80.10.10">
    <property type="entry name" value="Ribonuclease Inhibitor"/>
    <property type="match status" value="1"/>
</dbReference>
<evidence type="ECO:0000256" key="1">
    <source>
        <dbReference type="ARBA" id="ARBA00022737"/>
    </source>
</evidence>
<dbReference type="Pfam" id="PF23598">
    <property type="entry name" value="LRR_14"/>
    <property type="match status" value="1"/>
</dbReference>
<reference evidence="5" key="1">
    <citation type="submission" date="2016-06" db="EMBL/GenBank/DDBJ databases">
        <title>Parallel loss of symbiosis genes in relatives of nitrogen-fixing non-legume Parasponia.</title>
        <authorList>
            <person name="Van Velzen R."/>
            <person name="Holmer R."/>
            <person name="Bu F."/>
            <person name="Rutten L."/>
            <person name="Van Zeijl A."/>
            <person name="Liu W."/>
            <person name="Santuari L."/>
            <person name="Cao Q."/>
            <person name="Sharma T."/>
            <person name="Shen D."/>
            <person name="Roswanjaya Y."/>
            <person name="Wardhani T."/>
            <person name="Kalhor M.S."/>
            <person name="Jansen J."/>
            <person name="Van den Hoogen J."/>
            <person name="Gungor B."/>
            <person name="Hartog M."/>
            <person name="Hontelez J."/>
            <person name="Verver J."/>
            <person name="Yang W.-C."/>
            <person name="Schijlen E."/>
            <person name="Repin R."/>
            <person name="Schilthuizen M."/>
            <person name="Schranz E."/>
            <person name="Heidstra R."/>
            <person name="Miyata K."/>
            <person name="Fedorova E."/>
            <person name="Kohlen W."/>
            <person name="Bisseling T."/>
            <person name="Smit S."/>
            <person name="Geurts R."/>
        </authorList>
    </citation>
    <scope>NUCLEOTIDE SEQUENCE [LARGE SCALE GENOMIC DNA]</scope>
    <source>
        <strain evidence="5">cv. WU1-14</strain>
    </source>
</reference>
<dbReference type="Pfam" id="PF23559">
    <property type="entry name" value="WHD_DRP"/>
    <property type="match status" value="1"/>
</dbReference>
<accession>A0A2P5DSM0</accession>
<feature type="domain" description="Disease resistance R13L4/SHOC-2-like LRR" evidence="3">
    <location>
        <begin position="62"/>
        <end position="252"/>
    </location>
</feature>
<evidence type="ECO:0000259" key="2">
    <source>
        <dbReference type="Pfam" id="PF23559"/>
    </source>
</evidence>
<dbReference type="SUPFAM" id="SSF52047">
    <property type="entry name" value="RNI-like"/>
    <property type="match status" value="1"/>
</dbReference>
<comment type="caution">
    <text evidence="4">The sequence shown here is derived from an EMBL/GenBank/DDBJ whole genome shotgun (WGS) entry which is preliminary data.</text>
</comment>
<dbReference type="InterPro" id="IPR058922">
    <property type="entry name" value="WHD_DRP"/>
</dbReference>
<proteinExistence type="predicted"/>
<keyword evidence="1" id="KW-0677">Repeat</keyword>
<dbReference type="Proteomes" id="UP000237105">
    <property type="component" value="Unassembled WGS sequence"/>
</dbReference>